<dbReference type="GO" id="GO:0005886">
    <property type="term" value="C:plasma membrane"/>
    <property type="evidence" value="ECO:0007669"/>
    <property type="project" value="UniProtKB-SubCell"/>
</dbReference>
<dbReference type="GO" id="GO:0004673">
    <property type="term" value="F:protein histidine kinase activity"/>
    <property type="evidence" value="ECO:0007669"/>
    <property type="project" value="UniProtKB-EC"/>
</dbReference>
<gene>
    <name evidence="13" type="ORF">RM574_01810</name>
</gene>
<dbReference type="InterPro" id="IPR003594">
    <property type="entry name" value="HATPase_dom"/>
</dbReference>
<dbReference type="AlphaFoldDB" id="A0ABD5DYA8"/>
<dbReference type="InterPro" id="IPR050428">
    <property type="entry name" value="TCS_sensor_his_kinase"/>
</dbReference>
<feature type="domain" description="Histidine kinase" evidence="11">
    <location>
        <begin position="252"/>
        <end position="463"/>
    </location>
</feature>
<evidence type="ECO:0000256" key="10">
    <source>
        <dbReference type="ARBA" id="ARBA00023136"/>
    </source>
</evidence>
<evidence type="ECO:0000256" key="7">
    <source>
        <dbReference type="ARBA" id="ARBA00022777"/>
    </source>
</evidence>
<dbReference type="SUPFAM" id="SSF47384">
    <property type="entry name" value="Homodimeric domain of signal transducing histidine kinase"/>
    <property type="match status" value="1"/>
</dbReference>
<evidence type="ECO:0000256" key="2">
    <source>
        <dbReference type="ARBA" id="ARBA00004236"/>
    </source>
</evidence>
<accession>A0ABD5DYA8</accession>
<dbReference type="PROSITE" id="PS50109">
    <property type="entry name" value="HIS_KIN"/>
    <property type="match status" value="1"/>
</dbReference>
<protein>
    <recommendedName>
        <fullName evidence="3">histidine kinase</fullName>
        <ecNumber evidence="3">2.7.13.3</ecNumber>
    </recommendedName>
</protein>
<evidence type="ECO:0000256" key="9">
    <source>
        <dbReference type="ARBA" id="ARBA00023012"/>
    </source>
</evidence>
<dbReference type="Gene3D" id="1.10.287.130">
    <property type="match status" value="1"/>
</dbReference>
<dbReference type="CDD" id="cd00082">
    <property type="entry name" value="HisKA"/>
    <property type="match status" value="1"/>
</dbReference>
<evidence type="ECO:0000259" key="11">
    <source>
        <dbReference type="PROSITE" id="PS50109"/>
    </source>
</evidence>
<dbReference type="EC" id="2.7.13.3" evidence="3"/>
<dbReference type="SMART" id="SM00387">
    <property type="entry name" value="HATPase_c"/>
    <property type="match status" value="1"/>
</dbReference>
<comment type="caution">
    <text evidence="13">The sequence shown here is derived from an EMBL/GenBank/DDBJ whole genome shotgun (WGS) entry which is preliminary data.</text>
</comment>
<keyword evidence="4" id="KW-0597">Phosphoprotein</keyword>
<dbReference type="GO" id="GO:0000160">
    <property type="term" value="P:phosphorelay signal transduction system"/>
    <property type="evidence" value="ECO:0007669"/>
    <property type="project" value="UniProtKB-KW"/>
</dbReference>
<keyword evidence="7 13" id="KW-0418">Kinase</keyword>
<keyword evidence="5" id="KW-0808">Transferase</keyword>
<dbReference type="CDD" id="cd00075">
    <property type="entry name" value="HATPase"/>
    <property type="match status" value="1"/>
</dbReference>
<evidence type="ECO:0000259" key="12">
    <source>
        <dbReference type="PROSITE" id="PS50885"/>
    </source>
</evidence>
<dbReference type="InterPro" id="IPR003660">
    <property type="entry name" value="HAMP_dom"/>
</dbReference>
<dbReference type="PANTHER" id="PTHR45436">
    <property type="entry name" value="SENSOR HISTIDINE KINASE YKOH"/>
    <property type="match status" value="1"/>
</dbReference>
<dbReference type="SUPFAM" id="SSF158472">
    <property type="entry name" value="HAMP domain-like"/>
    <property type="match status" value="1"/>
</dbReference>
<evidence type="ECO:0000256" key="8">
    <source>
        <dbReference type="ARBA" id="ARBA00022989"/>
    </source>
</evidence>
<keyword evidence="8" id="KW-1133">Transmembrane helix</keyword>
<keyword evidence="6" id="KW-0812">Transmembrane</keyword>
<comment type="subcellular location">
    <subcellularLocation>
        <location evidence="2">Cell membrane</location>
    </subcellularLocation>
</comment>
<evidence type="ECO:0000256" key="3">
    <source>
        <dbReference type="ARBA" id="ARBA00012438"/>
    </source>
</evidence>
<dbReference type="SUPFAM" id="SSF55874">
    <property type="entry name" value="ATPase domain of HSP90 chaperone/DNA topoisomerase II/histidine kinase"/>
    <property type="match status" value="1"/>
</dbReference>
<keyword evidence="10" id="KW-0472">Membrane</keyword>
<evidence type="ECO:0000313" key="13">
    <source>
        <dbReference type="EMBL" id="MDT0414214.1"/>
    </source>
</evidence>
<organism evidence="13 14">
    <name type="scientific">Streptomyces evansiae</name>
    <dbReference type="NCBI Taxonomy" id="3075535"/>
    <lineage>
        <taxon>Bacteria</taxon>
        <taxon>Bacillati</taxon>
        <taxon>Actinomycetota</taxon>
        <taxon>Actinomycetes</taxon>
        <taxon>Kitasatosporales</taxon>
        <taxon>Streptomycetaceae</taxon>
        <taxon>Streptomyces</taxon>
    </lineage>
</organism>
<name>A0ABD5DYA8_9ACTN</name>
<comment type="catalytic activity">
    <reaction evidence="1">
        <text>ATP + protein L-histidine = ADP + protein N-phospho-L-histidine.</text>
        <dbReference type="EC" id="2.7.13.3"/>
    </reaction>
</comment>
<dbReference type="InterPro" id="IPR004358">
    <property type="entry name" value="Sig_transdc_His_kin-like_C"/>
</dbReference>
<dbReference type="Gene3D" id="3.30.565.10">
    <property type="entry name" value="Histidine kinase-like ATPase, C-terminal domain"/>
    <property type="match status" value="1"/>
</dbReference>
<dbReference type="EMBL" id="JAVRER010000002">
    <property type="protein sequence ID" value="MDT0414214.1"/>
    <property type="molecule type" value="Genomic_DNA"/>
</dbReference>
<evidence type="ECO:0000256" key="5">
    <source>
        <dbReference type="ARBA" id="ARBA00022679"/>
    </source>
</evidence>
<dbReference type="Pfam" id="PF00672">
    <property type="entry name" value="HAMP"/>
    <property type="match status" value="1"/>
</dbReference>
<proteinExistence type="predicted"/>
<dbReference type="CDD" id="cd06225">
    <property type="entry name" value="HAMP"/>
    <property type="match status" value="1"/>
</dbReference>
<dbReference type="SMART" id="SM00388">
    <property type="entry name" value="HisKA"/>
    <property type="match status" value="1"/>
</dbReference>
<reference evidence="14" key="1">
    <citation type="submission" date="2023-07" db="EMBL/GenBank/DDBJ databases">
        <title>30 novel species of actinomycetes from the DSMZ collection.</title>
        <authorList>
            <person name="Nouioui I."/>
        </authorList>
    </citation>
    <scope>NUCLEOTIDE SEQUENCE [LARGE SCALE GENOMIC DNA]</scope>
    <source>
        <strain evidence="14">DSM 41982</strain>
    </source>
</reference>
<evidence type="ECO:0000256" key="6">
    <source>
        <dbReference type="ARBA" id="ARBA00022692"/>
    </source>
</evidence>
<dbReference type="InterPro" id="IPR003661">
    <property type="entry name" value="HisK_dim/P_dom"/>
</dbReference>
<dbReference type="InterPro" id="IPR036097">
    <property type="entry name" value="HisK_dim/P_sf"/>
</dbReference>
<dbReference type="RefSeq" id="WP_311676566.1">
    <property type="nucleotide sequence ID" value="NZ_JAVRER010000002.1"/>
</dbReference>
<dbReference type="Pfam" id="PF02518">
    <property type="entry name" value="HATPase_c"/>
    <property type="match status" value="1"/>
</dbReference>
<dbReference type="PROSITE" id="PS50885">
    <property type="entry name" value="HAMP"/>
    <property type="match status" value="1"/>
</dbReference>
<dbReference type="InterPro" id="IPR005467">
    <property type="entry name" value="His_kinase_dom"/>
</dbReference>
<dbReference type="PRINTS" id="PR00344">
    <property type="entry name" value="BCTRLSENSOR"/>
</dbReference>
<feature type="domain" description="HAMP" evidence="12">
    <location>
        <begin position="185"/>
        <end position="237"/>
    </location>
</feature>
<dbReference type="FunFam" id="1.10.287.130:FF:000010">
    <property type="entry name" value="Two-component sensor histidine kinase"/>
    <property type="match status" value="1"/>
</dbReference>
<evidence type="ECO:0000256" key="1">
    <source>
        <dbReference type="ARBA" id="ARBA00000085"/>
    </source>
</evidence>
<dbReference type="Gene3D" id="6.10.340.10">
    <property type="match status" value="1"/>
</dbReference>
<evidence type="ECO:0000313" key="14">
    <source>
        <dbReference type="Proteomes" id="UP001183607"/>
    </source>
</evidence>
<evidence type="ECO:0000256" key="4">
    <source>
        <dbReference type="ARBA" id="ARBA00022553"/>
    </source>
</evidence>
<dbReference type="Pfam" id="PF00512">
    <property type="entry name" value="HisKA"/>
    <property type="match status" value="1"/>
</dbReference>
<dbReference type="InterPro" id="IPR036890">
    <property type="entry name" value="HATPase_C_sf"/>
</dbReference>
<dbReference type="PANTHER" id="PTHR45436:SF5">
    <property type="entry name" value="SENSOR HISTIDINE KINASE TRCS"/>
    <property type="match status" value="1"/>
</dbReference>
<dbReference type="SMART" id="SM00304">
    <property type="entry name" value="HAMP"/>
    <property type="match status" value="1"/>
</dbReference>
<dbReference type="Proteomes" id="UP001183607">
    <property type="component" value="Unassembled WGS sequence"/>
</dbReference>
<keyword evidence="9" id="KW-0902">Two-component regulatory system</keyword>
<sequence length="475" mass="50448">MVLAFALVAVVSALGTGALTFREARNGLLQRSQDGVVDQFRDEVGQVAPGFATPADQDTLTELASRLVSGHRAQSWRVVATYGALRADAGSGPAPELIGRELRGRVETHSVAVFQRVRARSGTVLVVGLPVTYAGDPRGLSGLSVYLIVPQSGEEAYVAALVSAVERAALPSLGLAVLLALLLARGVLRPVRELRGAQRRMAEGDLGTRLRVQGSDELAGLAGAFNETAAALEKSVAELRRMEARARRFAADVSHELRTPLAAMAAVTDVLAEEAPRFDEDTADAVRLVTEETMRLARLVEDLMEISRFDAGAVELHADDLDLAESVRRTLSTRGWTGRVETELPAGVRARVDPRRLDVVVANLVGNALKHGAAPVRLALRPLPSPRGVEIEVSDRGPGVPEAALPHLFDRFFKAGAARTRSESSGLGLAITHENVRLHGGDVTAANRPDGGVVFTVRLPLAPPEDAGKTPEARA</sequence>